<sequence>MKPERAQHIAVTAHAAFGITQALGALLVNKGIISRDEWVNLLTQQAIDYKTGARMNADQKKAGDLLSAMVLALTTDQTQARN</sequence>
<dbReference type="AlphaFoldDB" id="A0A011VMT8"/>
<evidence type="ECO:0000313" key="2">
    <source>
        <dbReference type="Proteomes" id="UP000019849"/>
    </source>
</evidence>
<dbReference type="Proteomes" id="UP000019849">
    <property type="component" value="Unassembled WGS sequence"/>
</dbReference>
<protein>
    <submittedName>
        <fullName evidence="1">Uncharacterized protein</fullName>
    </submittedName>
</protein>
<dbReference type="EMBL" id="JENY01000006">
    <property type="protein sequence ID" value="EXL09705.1"/>
    <property type="molecule type" value="Genomic_DNA"/>
</dbReference>
<reference evidence="1 2" key="1">
    <citation type="submission" date="2014-02" db="EMBL/GenBank/DDBJ databases">
        <title>Aquamicrobium defluvii Genome sequencing.</title>
        <authorList>
            <person name="Wang X."/>
        </authorList>
    </citation>
    <scope>NUCLEOTIDE SEQUENCE [LARGE SCALE GENOMIC DNA]</scope>
    <source>
        <strain evidence="1 2">W13Z1</strain>
    </source>
</reference>
<dbReference type="HOGENOM" id="CLU_2550969_0_0_5"/>
<organism evidence="1 2">
    <name type="scientific">Aquamicrobium defluvii</name>
    <dbReference type="NCBI Taxonomy" id="69279"/>
    <lineage>
        <taxon>Bacteria</taxon>
        <taxon>Pseudomonadati</taxon>
        <taxon>Pseudomonadota</taxon>
        <taxon>Alphaproteobacteria</taxon>
        <taxon>Hyphomicrobiales</taxon>
        <taxon>Phyllobacteriaceae</taxon>
        <taxon>Aquamicrobium</taxon>
    </lineage>
</organism>
<gene>
    <name evidence="1" type="ORF">BG36_20795</name>
</gene>
<comment type="caution">
    <text evidence="1">The sequence shown here is derived from an EMBL/GenBank/DDBJ whole genome shotgun (WGS) entry which is preliminary data.</text>
</comment>
<name>A0A011VMT8_9HYPH</name>
<dbReference type="RefSeq" id="WP_036992728.1">
    <property type="nucleotide sequence ID" value="NZ_KK073880.1"/>
</dbReference>
<proteinExistence type="predicted"/>
<evidence type="ECO:0000313" key="1">
    <source>
        <dbReference type="EMBL" id="EXL09705.1"/>
    </source>
</evidence>
<accession>A0A011VMT8</accession>